<feature type="domain" description="Ig-like" evidence="1">
    <location>
        <begin position="239"/>
        <end position="326"/>
    </location>
</feature>
<name>A0A7R9GY09_TIMCR</name>
<dbReference type="FunFam" id="2.60.40.10:FF:000437">
    <property type="entry name" value="Beat-IIIc, isoform A"/>
    <property type="match status" value="1"/>
</dbReference>
<dbReference type="PANTHER" id="PTHR21261:SF15">
    <property type="entry name" value="BEATEN PATH IIIA, ISOFORM D-RELATED"/>
    <property type="match status" value="1"/>
</dbReference>
<evidence type="ECO:0000259" key="1">
    <source>
        <dbReference type="PROSITE" id="PS50835"/>
    </source>
</evidence>
<sequence length="454" mass="49938">MPLPIIAVVTQCFGPSRDLLTLVSLPTSAHNFPLVFVPCLLPCRADPNFLPLAVFLKHVTYSAFLSNIDSSHSLEHVTYSAFLSNIDSSHSLEHVTYSAFLSNIDSSHSLEHVTYSAFLSNIDSSHSLEHVTYSALLSNIDSSHSLEHVTYSTFLSNIDSSLNMEHVTYNSFLSNIDSSLSLEHVTYNTFLSNIDSSPNMEHVTYNTEEGFLQFNVIVVAEAVSLRLVEVRIPVHAVRGQDPRLECHFDLQGEALYSVKWYKDGNEFYRFVPRDMPPAQLFPLPGVAVDIHNSTESQVVLKSVNLSSTGKYRCEVSAEAPSFQTVSDHGEMTVVASTSYRGQGLDLLLFSSKREEIKLTSLCERMRGGAPRVIEVSSFNGADRSGIVCNALHSGAGVIVEVTNALAAARSLHLALSPFSTGNGLRESLEFLSGGELNVNIPNWCFDTVVRLRAE</sequence>
<dbReference type="Gene3D" id="2.60.40.10">
    <property type="entry name" value="Immunoglobulins"/>
    <property type="match status" value="1"/>
</dbReference>
<organism evidence="2">
    <name type="scientific">Timema cristinae</name>
    <name type="common">Walking stick</name>
    <dbReference type="NCBI Taxonomy" id="61476"/>
    <lineage>
        <taxon>Eukaryota</taxon>
        <taxon>Metazoa</taxon>
        <taxon>Ecdysozoa</taxon>
        <taxon>Arthropoda</taxon>
        <taxon>Hexapoda</taxon>
        <taxon>Insecta</taxon>
        <taxon>Pterygota</taxon>
        <taxon>Neoptera</taxon>
        <taxon>Polyneoptera</taxon>
        <taxon>Phasmatodea</taxon>
        <taxon>Timematodea</taxon>
        <taxon>Timematoidea</taxon>
        <taxon>Timematidae</taxon>
        <taxon>Timema</taxon>
    </lineage>
</organism>
<dbReference type="InterPro" id="IPR013783">
    <property type="entry name" value="Ig-like_fold"/>
</dbReference>
<evidence type="ECO:0000313" key="2">
    <source>
        <dbReference type="EMBL" id="CAD7402020.1"/>
    </source>
</evidence>
<dbReference type="PROSITE" id="PS50835">
    <property type="entry name" value="IG_LIKE"/>
    <property type="match status" value="1"/>
</dbReference>
<dbReference type="AlphaFoldDB" id="A0A7R9GY09"/>
<dbReference type="SUPFAM" id="SSF48726">
    <property type="entry name" value="Immunoglobulin"/>
    <property type="match status" value="1"/>
</dbReference>
<dbReference type="PANTHER" id="PTHR21261">
    <property type="entry name" value="BEAT PROTEIN"/>
    <property type="match status" value="1"/>
</dbReference>
<dbReference type="EMBL" id="OC318435">
    <property type="protein sequence ID" value="CAD7402020.1"/>
    <property type="molecule type" value="Genomic_DNA"/>
</dbReference>
<dbReference type="InterPro" id="IPR007110">
    <property type="entry name" value="Ig-like_dom"/>
</dbReference>
<reference evidence="2" key="1">
    <citation type="submission" date="2020-11" db="EMBL/GenBank/DDBJ databases">
        <authorList>
            <person name="Tran Van P."/>
        </authorList>
    </citation>
    <scope>NUCLEOTIDE SEQUENCE</scope>
</reference>
<accession>A0A7R9GY09</accession>
<gene>
    <name evidence="2" type="ORF">TCEB3V08_LOCUS6268</name>
</gene>
<protein>
    <recommendedName>
        <fullName evidence="1">Ig-like domain-containing protein</fullName>
    </recommendedName>
</protein>
<dbReference type="InterPro" id="IPR036179">
    <property type="entry name" value="Ig-like_dom_sf"/>
</dbReference>
<proteinExistence type="predicted"/>